<evidence type="ECO:0000256" key="5">
    <source>
        <dbReference type="ARBA" id="ARBA00023136"/>
    </source>
</evidence>
<dbReference type="Proteomes" id="UP000093943">
    <property type="component" value="Unassembled WGS sequence"/>
</dbReference>
<evidence type="ECO:0000256" key="2">
    <source>
        <dbReference type="ARBA" id="ARBA00022475"/>
    </source>
</evidence>
<sequence>MTSLPVAALALAAAALLGVSPRRRLQPADRPGRRIGRWGVLGSLGCGTAVLAVVALPGSTCLAGAVLAATAALRHARGRRGRRAVAESRALESALDVLVGELRIGAHPVRAFAVAAAETSHGFMSAALRGVVARARLGADVATGLRDAATSSALPSHWERLAVYWELGGEHGLAVATLMQAAQSDIAARQRFSARADAGMAGARASATILGCLPVLGVLLGELIGARPIGFLLGGPGGVLSVVGVSLVCTGLLWSDRITLRVGAAR</sequence>
<dbReference type="PANTHER" id="PTHR35007:SF4">
    <property type="entry name" value="CONSERVED TRANSMEMBRANE PROTEIN-RELATED"/>
    <property type="match status" value="1"/>
</dbReference>
<evidence type="ECO:0000313" key="8">
    <source>
        <dbReference type="EMBL" id="OBI24749.1"/>
    </source>
</evidence>
<feature type="transmembrane region" description="Helical" evidence="6">
    <location>
        <begin position="49"/>
        <end position="73"/>
    </location>
</feature>
<evidence type="ECO:0000256" key="4">
    <source>
        <dbReference type="ARBA" id="ARBA00022989"/>
    </source>
</evidence>
<keyword evidence="2" id="KW-1003">Cell membrane</keyword>
<keyword evidence="4 6" id="KW-1133">Transmembrane helix</keyword>
<evidence type="ECO:0000313" key="9">
    <source>
        <dbReference type="Proteomes" id="UP000093943"/>
    </source>
</evidence>
<name>A0A1A2XG24_MYCSD</name>
<proteinExistence type="predicted"/>
<organism evidence="8 9">
    <name type="scientific">Mycolicibacter sinensis (strain JDM601)</name>
    <name type="common">Mycobacterium sinense</name>
    <dbReference type="NCBI Taxonomy" id="875328"/>
    <lineage>
        <taxon>Bacteria</taxon>
        <taxon>Bacillati</taxon>
        <taxon>Actinomycetota</taxon>
        <taxon>Actinomycetes</taxon>
        <taxon>Mycobacteriales</taxon>
        <taxon>Mycobacteriaceae</taxon>
        <taxon>Mycolicibacter</taxon>
    </lineage>
</organism>
<accession>A0A1A2XG24</accession>
<comment type="caution">
    <text evidence="8">The sequence shown here is derived from an EMBL/GenBank/DDBJ whole genome shotgun (WGS) entry which is preliminary data.</text>
</comment>
<reference evidence="9" key="1">
    <citation type="submission" date="2016-06" db="EMBL/GenBank/DDBJ databases">
        <authorList>
            <person name="Sutton G."/>
            <person name="Brinkac L."/>
            <person name="Sanka R."/>
            <person name="Adams M."/>
            <person name="Lau E."/>
            <person name="Sam S."/>
            <person name="Sreng N."/>
            <person name="Him V."/>
            <person name="Kerleguer A."/>
            <person name="Cheng S."/>
        </authorList>
    </citation>
    <scope>NUCLEOTIDE SEQUENCE [LARGE SCALE GENOMIC DNA]</scope>
    <source>
        <strain evidence="9">E1876</strain>
    </source>
</reference>
<feature type="transmembrane region" description="Helical" evidence="6">
    <location>
        <begin position="231"/>
        <end position="254"/>
    </location>
</feature>
<evidence type="ECO:0000256" key="6">
    <source>
        <dbReference type="SAM" id="Phobius"/>
    </source>
</evidence>
<dbReference type="RefSeq" id="WP_065019486.1">
    <property type="nucleotide sequence ID" value="NZ_LZKG01000165.1"/>
</dbReference>
<dbReference type="AlphaFoldDB" id="A0A1A2XG24"/>
<keyword evidence="3 6" id="KW-0812">Transmembrane</keyword>
<dbReference type="EMBL" id="LZKG01000165">
    <property type="protein sequence ID" value="OBI24749.1"/>
    <property type="molecule type" value="Genomic_DNA"/>
</dbReference>
<evidence type="ECO:0000256" key="3">
    <source>
        <dbReference type="ARBA" id="ARBA00022692"/>
    </source>
</evidence>
<dbReference type="PANTHER" id="PTHR35007">
    <property type="entry name" value="INTEGRAL MEMBRANE PROTEIN-RELATED"/>
    <property type="match status" value="1"/>
</dbReference>
<feature type="transmembrane region" description="Helical" evidence="6">
    <location>
        <begin position="205"/>
        <end position="225"/>
    </location>
</feature>
<evidence type="ECO:0000256" key="1">
    <source>
        <dbReference type="ARBA" id="ARBA00004651"/>
    </source>
</evidence>
<dbReference type="Pfam" id="PF00482">
    <property type="entry name" value="T2SSF"/>
    <property type="match status" value="1"/>
</dbReference>
<dbReference type="InterPro" id="IPR018076">
    <property type="entry name" value="T2SS_GspF_dom"/>
</dbReference>
<keyword evidence="5 6" id="KW-0472">Membrane</keyword>
<gene>
    <name evidence="8" type="ORF">A5710_10425</name>
</gene>
<feature type="domain" description="Type II secretion system protein GspF" evidence="7">
    <location>
        <begin position="95"/>
        <end position="219"/>
    </location>
</feature>
<evidence type="ECO:0000259" key="7">
    <source>
        <dbReference type="Pfam" id="PF00482"/>
    </source>
</evidence>
<dbReference type="GO" id="GO:0005886">
    <property type="term" value="C:plasma membrane"/>
    <property type="evidence" value="ECO:0007669"/>
    <property type="project" value="UniProtKB-SubCell"/>
</dbReference>
<protein>
    <recommendedName>
        <fullName evidence="7">Type II secretion system protein GspF domain-containing protein</fullName>
    </recommendedName>
</protein>
<comment type="subcellular location">
    <subcellularLocation>
        <location evidence="1">Cell membrane</location>
        <topology evidence="1">Multi-pass membrane protein</topology>
    </subcellularLocation>
</comment>